<feature type="region of interest" description="Disordered" evidence="1">
    <location>
        <begin position="52"/>
        <end position="75"/>
    </location>
</feature>
<dbReference type="Proteomes" id="UP000797356">
    <property type="component" value="Chromosome 6"/>
</dbReference>
<name>A0A8K0IB78_COCNU</name>
<gene>
    <name evidence="2" type="ORF">COCNU_06G005740</name>
</gene>
<evidence type="ECO:0000256" key="1">
    <source>
        <dbReference type="SAM" id="MobiDB-lite"/>
    </source>
</evidence>
<organism evidence="2 3">
    <name type="scientific">Cocos nucifera</name>
    <name type="common">Coconut palm</name>
    <dbReference type="NCBI Taxonomy" id="13894"/>
    <lineage>
        <taxon>Eukaryota</taxon>
        <taxon>Viridiplantae</taxon>
        <taxon>Streptophyta</taxon>
        <taxon>Embryophyta</taxon>
        <taxon>Tracheophyta</taxon>
        <taxon>Spermatophyta</taxon>
        <taxon>Magnoliopsida</taxon>
        <taxon>Liliopsida</taxon>
        <taxon>Arecaceae</taxon>
        <taxon>Arecoideae</taxon>
        <taxon>Cocoseae</taxon>
        <taxon>Attaleinae</taxon>
        <taxon>Cocos</taxon>
    </lineage>
</organism>
<keyword evidence="3" id="KW-1185">Reference proteome</keyword>
<proteinExistence type="predicted"/>
<accession>A0A8K0IB78</accession>
<evidence type="ECO:0000313" key="2">
    <source>
        <dbReference type="EMBL" id="KAG1346745.1"/>
    </source>
</evidence>
<dbReference type="EMBL" id="CM017877">
    <property type="protein sequence ID" value="KAG1346745.1"/>
    <property type="molecule type" value="Genomic_DNA"/>
</dbReference>
<comment type="caution">
    <text evidence="2">The sequence shown here is derived from an EMBL/GenBank/DDBJ whole genome shotgun (WGS) entry which is preliminary data.</text>
</comment>
<reference evidence="2" key="1">
    <citation type="journal article" date="2017" name="Gigascience">
        <title>The genome draft of coconut (Cocos nucifera).</title>
        <authorList>
            <person name="Xiao Y."/>
            <person name="Xu P."/>
            <person name="Fan H."/>
            <person name="Baudouin L."/>
            <person name="Xia W."/>
            <person name="Bocs S."/>
            <person name="Xu J."/>
            <person name="Li Q."/>
            <person name="Guo A."/>
            <person name="Zhou L."/>
            <person name="Li J."/>
            <person name="Wu Y."/>
            <person name="Ma Z."/>
            <person name="Armero A."/>
            <person name="Issali A.E."/>
            <person name="Liu N."/>
            <person name="Peng M."/>
            <person name="Yang Y."/>
        </authorList>
    </citation>
    <scope>NUCLEOTIDE SEQUENCE</scope>
    <source>
        <tissue evidence="2">Spear leaf of Hainan Tall coconut</tissue>
    </source>
</reference>
<evidence type="ECO:0000313" key="3">
    <source>
        <dbReference type="Proteomes" id="UP000797356"/>
    </source>
</evidence>
<protein>
    <submittedName>
        <fullName evidence="2">Uncharacterized protein</fullName>
    </submittedName>
</protein>
<reference evidence="2" key="2">
    <citation type="submission" date="2019-07" db="EMBL/GenBank/DDBJ databases">
        <authorList>
            <person name="Yang Y."/>
            <person name="Bocs S."/>
            <person name="Baudouin L."/>
        </authorList>
    </citation>
    <scope>NUCLEOTIDE SEQUENCE</scope>
    <source>
        <tissue evidence="2">Spear leaf of Hainan Tall coconut</tissue>
    </source>
</reference>
<sequence length="75" mass="7723">MILSSHILFGSPNSFRMNIRQSFSTLHPAPSGSVSDGCDHYYQSIAGDSDPLSGGDGCHHQSATGGATGGASLRD</sequence>
<dbReference type="AlphaFoldDB" id="A0A8K0IB78"/>